<organism evidence="5 6">
    <name type="scientific">Tannerella sp. oral taxon BU063 isolate Cell 6/7/9</name>
    <dbReference type="NCBI Taxonomy" id="1411021"/>
    <lineage>
        <taxon>Bacteria</taxon>
        <taxon>Pseudomonadati</taxon>
        <taxon>Bacteroidota</taxon>
        <taxon>Bacteroidia</taxon>
        <taxon>Bacteroidales</taxon>
        <taxon>Tannerellaceae</taxon>
        <taxon>Tannerella</taxon>
    </lineage>
</organism>
<evidence type="ECO:0000256" key="3">
    <source>
        <dbReference type="ARBA" id="ARBA00023163"/>
    </source>
</evidence>
<evidence type="ECO:0000313" key="6">
    <source>
        <dbReference type="Proteomes" id="UP000018874"/>
    </source>
</evidence>
<dbReference type="Pfam" id="PF00356">
    <property type="entry name" value="LacI"/>
    <property type="match status" value="1"/>
</dbReference>
<feature type="domain" description="HTH lacI-type" evidence="4">
    <location>
        <begin position="4"/>
        <end position="58"/>
    </location>
</feature>
<dbReference type="Gene3D" id="3.40.50.2300">
    <property type="match status" value="2"/>
</dbReference>
<gene>
    <name evidence="5" type="ORF">T231_04145</name>
</gene>
<keyword evidence="3" id="KW-0804">Transcription</keyword>
<dbReference type="InterPro" id="IPR028082">
    <property type="entry name" value="Peripla_BP_I"/>
</dbReference>
<reference evidence="5 6" key="1">
    <citation type="submission" date="2013-11" db="EMBL/GenBank/DDBJ databases">
        <title>Single cell genomics of uncultured Tannerella BU063 (oral taxon 286).</title>
        <authorList>
            <person name="Beall C.J."/>
            <person name="Campbell A.G."/>
            <person name="Griffen A.L."/>
            <person name="Podar M."/>
            <person name="Leys E.J."/>
        </authorList>
    </citation>
    <scope>NUCLEOTIDE SEQUENCE [LARGE SCALE GENOMIC DNA]</scope>
    <source>
        <strain evidence="5">Cell 6/7/9</strain>
    </source>
</reference>
<dbReference type="Proteomes" id="UP000018874">
    <property type="component" value="Unassembled WGS sequence"/>
</dbReference>
<evidence type="ECO:0000259" key="4">
    <source>
        <dbReference type="PROSITE" id="PS50932"/>
    </source>
</evidence>
<dbReference type="AlphaFoldDB" id="W2CVK5"/>
<keyword evidence="6" id="KW-1185">Reference proteome</keyword>
<name>W2CVK5_9BACT</name>
<dbReference type="PANTHER" id="PTHR30146">
    <property type="entry name" value="LACI-RELATED TRANSCRIPTIONAL REPRESSOR"/>
    <property type="match status" value="1"/>
</dbReference>
<evidence type="ECO:0000313" key="5">
    <source>
        <dbReference type="EMBL" id="ETK10576.1"/>
    </source>
</evidence>
<dbReference type="GO" id="GO:0000976">
    <property type="term" value="F:transcription cis-regulatory region binding"/>
    <property type="evidence" value="ECO:0007669"/>
    <property type="project" value="TreeGrafter"/>
</dbReference>
<dbReference type="SMART" id="SM00354">
    <property type="entry name" value="HTH_LACI"/>
    <property type="match status" value="1"/>
</dbReference>
<dbReference type="EMBL" id="AYYD01000686">
    <property type="protein sequence ID" value="ETK10576.1"/>
    <property type="molecule type" value="Genomic_DNA"/>
</dbReference>
<protein>
    <submittedName>
        <fullName evidence="5">LacI family transcription regulator</fullName>
    </submittedName>
</protein>
<dbReference type="SUPFAM" id="SSF47413">
    <property type="entry name" value="lambda repressor-like DNA-binding domains"/>
    <property type="match status" value="1"/>
</dbReference>
<dbReference type="PANTHER" id="PTHR30146:SF109">
    <property type="entry name" value="HTH-TYPE TRANSCRIPTIONAL REGULATOR GALS"/>
    <property type="match status" value="1"/>
</dbReference>
<accession>W2CVK5</accession>
<sequence length="335" mass="37150">MENINLKTLAAQLHLSTATVSKALRDSHEISDETKQRVRALAAALNYIPNPYASSLRKKSSKTIAVVIPEVADSFFAEAINGIEAVAQSKGYHVLIYLTHESFEKEKAILMDFQSGRVDGVLLSVSAETVNTNHILTLQSHQIPIVVFDRICDEIKTAKVSTDDYNSGYKAAQHLIDRGYKKIAYLSISKTLSISRKRMNGYMQAMKENNFLPAEFYICECTTDDEYNNAVIENLLNNENRPDGIIASVEKLTTSVYSACRRLQLKIPEDVGVISFSNLKTAAILNPSLTTITQPAFDIGNAAASLLFKSFEKKSFQLDAESQSFPSVLHIRNST</sequence>
<evidence type="ECO:0000256" key="1">
    <source>
        <dbReference type="ARBA" id="ARBA00023015"/>
    </source>
</evidence>
<dbReference type="InterPro" id="IPR046335">
    <property type="entry name" value="LacI/GalR-like_sensor"/>
</dbReference>
<dbReference type="PROSITE" id="PS50932">
    <property type="entry name" value="HTH_LACI_2"/>
    <property type="match status" value="1"/>
</dbReference>
<comment type="caution">
    <text evidence="5">The sequence shown here is derived from an EMBL/GenBank/DDBJ whole genome shotgun (WGS) entry which is preliminary data.</text>
</comment>
<dbReference type="SUPFAM" id="SSF53822">
    <property type="entry name" value="Periplasmic binding protein-like I"/>
    <property type="match status" value="1"/>
</dbReference>
<proteinExistence type="predicted"/>
<evidence type="ECO:0000256" key="2">
    <source>
        <dbReference type="ARBA" id="ARBA00023125"/>
    </source>
</evidence>
<dbReference type="Pfam" id="PF13377">
    <property type="entry name" value="Peripla_BP_3"/>
    <property type="match status" value="1"/>
</dbReference>
<keyword evidence="1" id="KW-0805">Transcription regulation</keyword>
<dbReference type="PATRIC" id="fig|1411021.3.peg.339"/>
<dbReference type="InterPro" id="IPR000843">
    <property type="entry name" value="HTH_LacI"/>
</dbReference>
<dbReference type="GO" id="GO:0003700">
    <property type="term" value="F:DNA-binding transcription factor activity"/>
    <property type="evidence" value="ECO:0007669"/>
    <property type="project" value="TreeGrafter"/>
</dbReference>
<dbReference type="InterPro" id="IPR010982">
    <property type="entry name" value="Lambda_DNA-bd_dom_sf"/>
</dbReference>
<dbReference type="CDD" id="cd06267">
    <property type="entry name" value="PBP1_LacI_sugar_binding-like"/>
    <property type="match status" value="1"/>
</dbReference>
<dbReference type="CDD" id="cd01392">
    <property type="entry name" value="HTH_LacI"/>
    <property type="match status" value="1"/>
</dbReference>
<keyword evidence="2" id="KW-0238">DNA-binding</keyword>
<dbReference type="Gene3D" id="1.10.260.40">
    <property type="entry name" value="lambda repressor-like DNA-binding domains"/>
    <property type="match status" value="1"/>
</dbReference>